<evidence type="ECO:0000313" key="1">
    <source>
        <dbReference type="EMBL" id="GEZ42110.1"/>
    </source>
</evidence>
<dbReference type="PANTHER" id="PTHR46366:SF1">
    <property type="entry name" value="PDZ DOMAIN-CONTAINING PROTEIN C1685.05"/>
    <property type="match status" value="1"/>
</dbReference>
<proteinExistence type="predicted"/>
<gene>
    <name evidence="1" type="ORF">Tci_514083</name>
</gene>
<accession>A0A699IF19</accession>
<dbReference type="GO" id="GO:0006508">
    <property type="term" value="P:proteolysis"/>
    <property type="evidence" value="ECO:0007669"/>
    <property type="project" value="UniProtKB-KW"/>
</dbReference>
<protein>
    <submittedName>
        <fullName evidence="1">DegP protease 7</fullName>
    </submittedName>
</protein>
<dbReference type="AlphaFoldDB" id="A0A699IF19"/>
<dbReference type="GO" id="GO:0008233">
    <property type="term" value="F:peptidase activity"/>
    <property type="evidence" value="ECO:0007669"/>
    <property type="project" value="UniProtKB-KW"/>
</dbReference>
<keyword evidence="1" id="KW-0378">Hydrolase</keyword>
<feature type="non-terminal residue" evidence="1">
    <location>
        <position position="1"/>
    </location>
</feature>
<keyword evidence="1" id="KW-0645">Protease</keyword>
<name>A0A699IF19_TANCI</name>
<organism evidence="1">
    <name type="scientific">Tanacetum cinerariifolium</name>
    <name type="common">Dalmatian daisy</name>
    <name type="synonym">Chrysanthemum cinerariifolium</name>
    <dbReference type="NCBI Taxonomy" id="118510"/>
    <lineage>
        <taxon>Eukaryota</taxon>
        <taxon>Viridiplantae</taxon>
        <taxon>Streptophyta</taxon>
        <taxon>Embryophyta</taxon>
        <taxon>Tracheophyta</taxon>
        <taxon>Spermatophyta</taxon>
        <taxon>Magnoliopsida</taxon>
        <taxon>eudicotyledons</taxon>
        <taxon>Gunneridae</taxon>
        <taxon>Pentapetalae</taxon>
        <taxon>asterids</taxon>
        <taxon>campanulids</taxon>
        <taxon>Asterales</taxon>
        <taxon>Asteraceae</taxon>
        <taxon>Asteroideae</taxon>
        <taxon>Anthemideae</taxon>
        <taxon>Anthemidinae</taxon>
        <taxon>Tanacetum</taxon>
    </lineage>
</organism>
<reference evidence="1" key="1">
    <citation type="journal article" date="2019" name="Sci. Rep.">
        <title>Draft genome of Tanacetum cinerariifolium, the natural source of mosquito coil.</title>
        <authorList>
            <person name="Yamashiro T."/>
            <person name="Shiraishi A."/>
            <person name="Satake H."/>
            <person name="Nakayama K."/>
        </authorList>
    </citation>
    <scope>NUCLEOTIDE SEQUENCE</scope>
</reference>
<sequence length="232" mass="25490">YSPPYSPPKTKSKSSILANKKKMSNVLSMWMQRSHESQAPLVALDGNSLALTEERSNPTRSPTKGKLVKDNTALVVYVTTPIQPDSLDAQDIPRHAANISGGYLGGVIRMAEHYDMVGMVRVMSIGSCYGVLCIQTMVAGKLVDFCLTKKLLVAARHYYNLDEVMIANGLMSEATFIHKGFNETRWLGLQSETEQLVHHASPLSEIEMLVVDSVVPGGPAYKNLDPCDVFFT</sequence>
<dbReference type="EMBL" id="BKCJ010276876">
    <property type="protein sequence ID" value="GEZ42110.1"/>
    <property type="molecule type" value="Genomic_DNA"/>
</dbReference>
<comment type="caution">
    <text evidence="1">The sequence shown here is derived from an EMBL/GenBank/DDBJ whole genome shotgun (WGS) entry which is preliminary data.</text>
</comment>
<dbReference type="PANTHER" id="PTHR46366">
    <property type="entry name" value="PRO-APOPTOTIC SERINE PROTEASE NMA111"/>
    <property type="match status" value="1"/>
</dbReference>